<keyword evidence="3" id="KW-1185">Reference proteome</keyword>
<feature type="compositionally biased region" description="Pro residues" evidence="1">
    <location>
        <begin position="179"/>
        <end position="190"/>
    </location>
</feature>
<dbReference type="RefSeq" id="WP_336558646.1">
    <property type="nucleotide sequence ID" value="NZ_JBBAYL010000024.1"/>
</dbReference>
<sequence>MVSEEETITPVHTVPVTTVRVTWLDVAGTPDHPWAVTYQFANPVNLTLARRVRPAALDVPLLHAFEVPEYLAHLTAPYDHEERMGVAYLARGLQRPGTPKCVEAWAEMEAGAWWYGLLPWWDAFLIREDWPLHVEQDRELHAAGRLRQVGAHTWPPVCPLDDPRTVELGASALIARTSVPPPGPGFPSPHPTARHARRPAPATAASGWSSP</sequence>
<feature type="region of interest" description="Disordered" evidence="1">
    <location>
        <begin position="177"/>
        <end position="211"/>
    </location>
</feature>
<evidence type="ECO:0000256" key="1">
    <source>
        <dbReference type="SAM" id="MobiDB-lite"/>
    </source>
</evidence>
<gene>
    <name evidence="2" type="ORF">WB403_30555</name>
</gene>
<protein>
    <submittedName>
        <fullName evidence="2">Uncharacterized protein</fullName>
    </submittedName>
</protein>
<comment type="caution">
    <text evidence="2">The sequence shown here is derived from an EMBL/GenBank/DDBJ whole genome shotgun (WGS) entry which is preliminary data.</text>
</comment>
<organism evidence="2 3">
    <name type="scientific">Streptomyces brasiliscabiei</name>
    <dbReference type="NCBI Taxonomy" id="2736302"/>
    <lineage>
        <taxon>Bacteria</taxon>
        <taxon>Bacillati</taxon>
        <taxon>Actinomycetota</taxon>
        <taxon>Actinomycetes</taxon>
        <taxon>Kitasatosporales</taxon>
        <taxon>Streptomycetaceae</taxon>
        <taxon>Streptomyces</taxon>
    </lineage>
</organism>
<dbReference type="Proteomes" id="UP001365781">
    <property type="component" value="Unassembled WGS sequence"/>
</dbReference>
<feature type="compositionally biased region" description="Low complexity" evidence="1">
    <location>
        <begin position="199"/>
        <end position="211"/>
    </location>
</feature>
<proteinExistence type="predicted"/>
<name>A0ABU8GJX9_9ACTN</name>
<reference evidence="2 3" key="1">
    <citation type="submission" date="2024-03" db="EMBL/GenBank/DDBJ databases">
        <title>First Report of Pectobacterium brasiliscabiei causing potato scab in china.</title>
        <authorList>
            <person name="Handique U."/>
        </authorList>
    </citation>
    <scope>NUCLEOTIDE SEQUENCE [LARGE SCALE GENOMIC DNA]</scope>
    <source>
        <strain evidence="2 3">ZRIMU1503</strain>
    </source>
</reference>
<evidence type="ECO:0000313" key="3">
    <source>
        <dbReference type="Proteomes" id="UP001365781"/>
    </source>
</evidence>
<accession>A0ABU8GJX9</accession>
<dbReference type="EMBL" id="JBBAYM010000023">
    <property type="protein sequence ID" value="MEI5613497.1"/>
    <property type="molecule type" value="Genomic_DNA"/>
</dbReference>
<evidence type="ECO:0000313" key="2">
    <source>
        <dbReference type="EMBL" id="MEI5613497.1"/>
    </source>
</evidence>